<evidence type="ECO:0000313" key="3">
    <source>
        <dbReference type="Proteomes" id="UP001302349"/>
    </source>
</evidence>
<dbReference type="EMBL" id="CP136051">
    <property type="protein sequence ID" value="WOK05603.1"/>
    <property type="molecule type" value="Genomic_DNA"/>
</dbReference>
<gene>
    <name evidence="2" type="ORF">RT717_21230</name>
</gene>
<keyword evidence="3" id="KW-1185">Reference proteome</keyword>
<accession>A0ABZ0IMC1</accession>
<proteinExistence type="predicted"/>
<evidence type="ECO:0000313" key="2">
    <source>
        <dbReference type="EMBL" id="WOK05603.1"/>
    </source>
</evidence>
<dbReference type="RefSeq" id="WP_317488361.1">
    <property type="nucleotide sequence ID" value="NZ_CP136051.1"/>
</dbReference>
<dbReference type="SUPFAM" id="SSF47781">
    <property type="entry name" value="RuvA domain 2-like"/>
    <property type="match status" value="3"/>
</dbReference>
<dbReference type="InterPro" id="IPR010994">
    <property type="entry name" value="RuvA_2-like"/>
</dbReference>
<organism evidence="2 3">
    <name type="scientific">Imperialibacter roseus</name>
    <dbReference type="NCBI Taxonomy" id="1324217"/>
    <lineage>
        <taxon>Bacteria</taxon>
        <taxon>Pseudomonadati</taxon>
        <taxon>Bacteroidota</taxon>
        <taxon>Cytophagia</taxon>
        <taxon>Cytophagales</taxon>
        <taxon>Flammeovirgaceae</taxon>
        <taxon>Imperialibacter</taxon>
    </lineage>
</organism>
<feature type="transmembrane region" description="Helical" evidence="1">
    <location>
        <begin position="21"/>
        <end position="39"/>
    </location>
</feature>
<dbReference type="PANTHER" id="PTHR21180:SF32">
    <property type="entry name" value="ENDONUCLEASE_EXONUCLEASE_PHOSPHATASE FAMILY DOMAIN-CONTAINING PROTEIN 1"/>
    <property type="match status" value="1"/>
</dbReference>
<dbReference type="Pfam" id="PF12836">
    <property type="entry name" value="HHH_3"/>
    <property type="match status" value="2"/>
</dbReference>
<name>A0ABZ0IMC1_9BACT</name>
<sequence>MSQLNKWLRENFGYSKKEINGSIILLFIISVLFLGVYALDYYRYASNEYSSEKDLELLDKWAAELQWAEDIEESKEAPRQLLALTNLERFDPNQVSEAQLRQMNIPPYLASNWSKYTSRGGRFYDRDDVLKLYGMDSSIFEQLAPYLSIANTKPNSDNTRPIAEGKSALVKETARLIDINLATAEELQTVRGIGPAYAARIIKYRNALGGFHDRGQLAEVYGLKQETVSTLWEKFDLNPANCCVKLSVNTIHLDSLKRQPYINYNQARALVAYRDQHGRFASWNDVAEIKIIPDSTIQKLKPYFEF</sequence>
<dbReference type="Gene3D" id="1.10.150.280">
    <property type="entry name" value="AF1531-like domain"/>
    <property type="match status" value="2"/>
</dbReference>
<dbReference type="Proteomes" id="UP001302349">
    <property type="component" value="Chromosome"/>
</dbReference>
<dbReference type="InterPro" id="IPR051675">
    <property type="entry name" value="Endo/Exo/Phosphatase_dom_1"/>
</dbReference>
<keyword evidence="1" id="KW-0812">Transmembrane</keyword>
<protein>
    <submittedName>
        <fullName evidence="2">Helix-hairpin-helix domain-containing protein</fullName>
    </submittedName>
</protein>
<keyword evidence="1" id="KW-1133">Transmembrane helix</keyword>
<dbReference type="PANTHER" id="PTHR21180">
    <property type="entry name" value="ENDONUCLEASE/EXONUCLEASE/PHOSPHATASE FAMILY DOMAIN-CONTAINING PROTEIN 1"/>
    <property type="match status" value="1"/>
</dbReference>
<evidence type="ECO:0000256" key="1">
    <source>
        <dbReference type="SAM" id="Phobius"/>
    </source>
</evidence>
<keyword evidence="1" id="KW-0472">Membrane</keyword>
<reference evidence="2 3" key="1">
    <citation type="journal article" date="2023" name="Microbiol. Resour. Announc.">
        <title>Complete Genome Sequence of Imperialibacter roseus strain P4T.</title>
        <authorList>
            <person name="Tizabi D.R."/>
            <person name="Bachvaroff T."/>
            <person name="Hill R.T."/>
        </authorList>
    </citation>
    <scope>NUCLEOTIDE SEQUENCE [LARGE SCALE GENOMIC DNA]</scope>
    <source>
        <strain evidence="2 3">P4T</strain>
    </source>
</reference>